<comment type="caution">
    <text evidence="2">The sequence shown here is derived from an EMBL/GenBank/DDBJ whole genome shotgun (WGS) entry which is preliminary data.</text>
</comment>
<sequence length="164" mass="17980">MNPPEALDLPAQSREDIAAARRQLLAAARRRIDACLPRLAPDVLGGEEELAELRRIATAGRGALIRVILHDPAAALRDGHRLIALAQRLPSLLEIRMPVEEADLAYASGYLLNDTGGYLFLPEAERPRGRAALCDRAAQAPLRQHFDAAWLRAVRASMLQPLDL</sequence>
<dbReference type="InterPro" id="IPR057691">
    <property type="entry name" value="DUF7931"/>
</dbReference>
<evidence type="ECO:0000313" key="3">
    <source>
        <dbReference type="Proteomes" id="UP000245812"/>
    </source>
</evidence>
<keyword evidence="3" id="KW-1185">Reference proteome</keyword>
<dbReference type="EMBL" id="QGHC01000004">
    <property type="protein sequence ID" value="PWK89912.1"/>
    <property type="molecule type" value="Genomic_DNA"/>
</dbReference>
<accession>A0A316IBM5</accession>
<reference evidence="2 3" key="1">
    <citation type="submission" date="2018-05" db="EMBL/GenBank/DDBJ databases">
        <title>Genomic Encyclopedia of Type Strains, Phase IV (KMG-IV): sequencing the most valuable type-strain genomes for metagenomic binning, comparative biology and taxonomic classification.</title>
        <authorList>
            <person name="Goeker M."/>
        </authorList>
    </citation>
    <scope>NUCLEOTIDE SEQUENCE [LARGE SCALE GENOMIC DNA]</scope>
    <source>
        <strain evidence="2 3">DSM 14263</strain>
    </source>
</reference>
<name>A0A316IBM5_9GAMM</name>
<dbReference type="Proteomes" id="UP000245812">
    <property type="component" value="Unassembled WGS sequence"/>
</dbReference>
<protein>
    <recommendedName>
        <fullName evidence="1">DUF7931 domain-containing protein</fullName>
    </recommendedName>
</protein>
<dbReference type="Pfam" id="PF25559">
    <property type="entry name" value="DUF7931"/>
    <property type="match status" value="1"/>
</dbReference>
<feature type="domain" description="DUF7931" evidence="1">
    <location>
        <begin position="14"/>
        <end position="160"/>
    </location>
</feature>
<gene>
    <name evidence="2" type="ORF">C7456_104270</name>
</gene>
<evidence type="ECO:0000259" key="1">
    <source>
        <dbReference type="Pfam" id="PF25559"/>
    </source>
</evidence>
<organism evidence="2 3">
    <name type="scientific">Fulvimonas soli</name>
    <dbReference type="NCBI Taxonomy" id="155197"/>
    <lineage>
        <taxon>Bacteria</taxon>
        <taxon>Pseudomonadati</taxon>
        <taxon>Pseudomonadota</taxon>
        <taxon>Gammaproteobacteria</taxon>
        <taxon>Lysobacterales</taxon>
        <taxon>Rhodanobacteraceae</taxon>
        <taxon>Fulvimonas</taxon>
    </lineage>
</organism>
<evidence type="ECO:0000313" key="2">
    <source>
        <dbReference type="EMBL" id="PWK89912.1"/>
    </source>
</evidence>
<proteinExistence type="predicted"/>
<dbReference type="RefSeq" id="WP_109723025.1">
    <property type="nucleotide sequence ID" value="NZ_MSZV01000056.1"/>
</dbReference>
<dbReference type="AlphaFoldDB" id="A0A316IBM5"/>
<dbReference type="OrthoDB" id="9796171at2"/>